<accession>A0A5S5D393</accession>
<evidence type="ECO:0000259" key="1">
    <source>
        <dbReference type="Pfam" id="PF01814"/>
    </source>
</evidence>
<keyword evidence="3" id="KW-1185">Reference proteome</keyword>
<dbReference type="CDD" id="cd12108">
    <property type="entry name" value="Hr-like"/>
    <property type="match status" value="1"/>
</dbReference>
<sequence length="213" mass="23687">MTAPPDMTMNRVIHGAVRRDLDRLSTALDRLPDGDRARAAQLQRAFAHLRTELTHDHEGEDAHLWPMLAGAGVDADLLAAMESEHHAMAEALADTDAALTRLAGTGVAADVAAARAGLERTREVVERHLVHEETELEPLLRPHLDSPEWKAVEKKLSRQPVSVTGPFFAWVTDGMTDEHRAYLRKTVPTPVVTVLARVFGRRYYREVAPTWRG</sequence>
<protein>
    <submittedName>
        <fullName evidence="2">Hemerythrin HHE cation binding domain-containing protein</fullName>
    </submittedName>
</protein>
<gene>
    <name evidence="2" type="ORF">BD833_101139</name>
</gene>
<dbReference type="Gene3D" id="1.20.120.520">
    <property type="entry name" value="nmb1532 protein domain like"/>
    <property type="match status" value="1"/>
</dbReference>
<proteinExistence type="predicted"/>
<dbReference type="RefSeq" id="WP_166531206.1">
    <property type="nucleotide sequence ID" value="NZ_VNHW01000001.1"/>
</dbReference>
<name>A0A5S5D393_9ACTN</name>
<evidence type="ECO:0000313" key="3">
    <source>
        <dbReference type="Proteomes" id="UP000322499"/>
    </source>
</evidence>
<evidence type="ECO:0000313" key="2">
    <source>
        <dbReference type="EMBL" id="TYP90421.1"/>
    </source>
</evidence>
<organism evidence="2 3">
    <name type="scientific">Blastococcus xanthinilyticus</name>
    <dbReference type="NCBI Taxonomy" id="1564164"/>
    <lineage>
        <taxon>Bacteria</taxon>
        <taxon>Bacillati</taxon>
        <taxon>Actinomycetota</taxon>
        <taxon>Actinomycetes</taxon>
        <taxon>Geodermatophilales</taxon>
        <taxon>Geodermatophilaceae</taxon>
        <taxon>Blastococcus</taxon>
    </lineage>
</organism>
<reference evidence="2 3" key="1">
    <citation type="submission" date="2019-07" db="EMBL/GenBank/DDBJ databases">
        <title>Genomic Encyclopedia of Archaeal and Bacterial Type Strains, Phase II (KMG-II): from individual species to whole genera.</title>
        <authorList>
            <person name="Goeker M."/>
        </authorList>
    </citation>
    <scope>NUCLEOTIDE SEQUENCE [LARGE SCALE GENOMIC DNA]</scope>
    <source>
        <strain evidence="2 3">DSM 46842</strain>
    </source>
</reference>
<dbReference type="AlphaFoldDB" id="A0A5S5D393"/>
<dbReference type="Pfam" id="PF01814">
    <property type="entry name" value="Hemerythrin"/>
    <property type="match status" value="1"/>
</dbReference>
<dbReference type="Proteomes" id="UP000322499">
    <property type="component" value="Unassembled WGS sequence"/>
</dbReference>
<dbReference type="InterPro" id="IPR012312">
    <property type="entry name" value="Hemerythrin-like"/>
</dbReference>
<feature type="domain" description="Hemerythrin-like" evidence="1">
    <location>
        <begin position="14"/>
        <end position="140"/>
    </location>
</feature>
<dbReference type="EMBL" id="VNHW01000001">
    <property type="protein sequence ID" value="TYP90421.1"/>
    <property type="molecule type" value="Genomic_DNA"/>
</dbReference>
<comment type="caution">
    <text evidence="2">The sequence shown here is derived from an EMBL/GenBank/DDBJ whole genome shotgun (WGS) entry which is preliminary data.</text>
</comment>